<evidence type="ECO:0008006" key="3">
    <source>
        <dbReference type="Google" id="ProtNLM"/>
    </source>
</evidence>
<dbReference type="Gene3D" id="1.10.287.1060">
    <property type="entry name" value="ESAT-6-like"/>
    <property type="match status" value="1"/>
</dbReference>
<proteinExistence type="predicted"/>
<name>A0ABP9KC85_9NOCA</name>
<reference evidence="2" key="1">
    <citation type="journal article" date="2019" name="Int. J. Syst. Evol. Microbiol.">
        <title>The Global Catalogue of Microorganisms (GCM) 10K type strain sequencing project: providing services to taxonomists for standard genome sequencing and annotation.</title>
        <authorList>
            <consortium name="The Broad Institute Genomics Platform"/>
            <consortium name="The Broad Institute Genome Sequencing Center for Infectious Disease"/>
            <person name="Wu L."/>
            <person name="Ma J."/>
        </authorList>
    </citation>
    <scope>NUCLEOTIDE SEQUENCE [LARGE SCALE GENOMIC DNA]</scope>
    <source>
        <strain evidence="2">JCM 18298</strain>
    </source>
</reference>
<evidence type="ECO:0000313" key="2">
    <source>
        <dbReference type="Proteomes" id="UP001500603"/>
    </source>
</evidence>
<dbReference type="EMBL" id="BAABJM010000002">
    <property type="protein sequence ID" value="GAA5055899.1"/>
    <property type="molecule type" value="Genomic_DNA"/>
</dbReference>
<evidence type="ECO:0000313" key="1">
    <source>
        <dbReference type="EMBL" id="GAA5055899.1"/>
    </source>
</evidence>
<organism evidence="1 2">
    <name type="scientific">Nocardia callitridis</name>
    <dbReference type="NCBI Taxonomy" id="648753"/>
    <lineage>
        <taxon>Bacteria</taxon>
        <taxon>Bacillati</taxon>
        <taxon>Actinomycetota</taxon>
        <taxon>Actinomycetes</taxon>
        <taxon>Mycobacteriales</taxon>
        <taxon>Nocardiaceae</taxon>
        <taxon>Nocardia</taxon>
    </lineage>
</organism>
<dbReference type="Proteomes" id="UP001500603">
    <property type="component" value="Unassembled WGS sequence"/>
</dbReference>
<dbReference type="RefSeq" id="WP_345496211.1">
    <property type="nucleotide sequence ID" value="NZ_BAABJM010000002.1"/>
</dbReference>
<accession>A0ABP9KC85</accession>
<keyword evidence="2" id="KW-1185">Reference proteome</keyword>
<sequence length="103" mass="10826">MAASFEADPLLIRQASAATNAVSARVQEVIGTLQGVVAANEGGWGNDDYGSEFAKGYQPARDSLDQVTTSVREHLGRLAADEITAAEGLEAVELASTREFDQA</sequence>
<protein>
    <recommendedName>
        <fullName evidence="3">WXG100 family type VII secretion target</fullName>
    </recommendedName>
</protein>
<gene>
    <name evidence="1" type="ORF">GCM10023318_32610</name>
</gene>
<comment type="caution">
    <text evidence="1">The sequence shown here is derived from an EMBL/GenBank/DDBJ whole genome shotgun (WGS) entry which is preliminary data.</text>
</comment>